<dbReference type="Proteomes" id="UP000193077">
    <property type="component" value="Unassembled WGS sequence"/>
</dbReference>
<feature type="chain" id="PRO_5012124946" evidence="11">
    <location>
        <begin position="22"/>
        <end position="354"/>
    </location>
</feature>
<sequence>MVNMRGLLLGLCLTLTLWAQATIAQTLTVSTVSRPPFSYAENGADEGFSIELMTALAEALSWDIRIQRFDQFSDMLSSVETGIADMAIANISITAARETRMDFSQPIFESGLQLMVPADQTRSPSLLSALLSFDLFMAIGLAFLMLMGGGMLMWYFERRAQPYFDRPANQAWFPSFWWALNLVVNGGFEERVPRTAFGRVFGVILVISSLFIVSVFTARITSVMTVEAISGSINSVNDLYGQRVGTIDGSTAAGFLDRREITYASFEGLDPMIAAFEKADLDAVVFDAPILSYYSTHEGRDFASTTGAIFLRENYGIAFPTGSPLVEDVNQALLAIREDGTYDDLYRKWFGVRN</sequence>
<keyword evidence="4 10" id="KW-1133">Transmembrane helix</keyword>
<keyword evidence="8" id="KW-0325">Glycoprotein</keyword>
<keyword evidence="3 10" id="KW-0812">Transmembrane</keyword>
<comment type="subcellular location">
    <subcellularLocation>
        <location evidence="1">Membrane</location>
        <topology evidence="1">Multi-pass membrane protein</topology>
    </subcellularLocation>
</comment>
<dbReference type="InterPro" id="IPR015683">
    <property type="entry name" value="Ionotropic_Glu_rcpt"/>
</dbReference>
<dbReference type="CDD" id="cd00997">
    <property type="entry name" value="PBP2_GluR0"/>
    <property type="match status" value="1"/>
</dbReference>
<dbReference type="SUPFAM" id="SSF81324">
    <property type="entry name" value="Voltage-gated potassium channels"/>
    <property type="match status" value="1"/>
</dbReference>
<feature type="transmembrane region" description="Helical" evidence="10">
    <location>
        <begin position="200"/>
        <end position="218"/>
    </location>
</feature>
<dbReference type="EMBL" id="FWFO01000003">
    <property type="protein sequence ID" value="SLN62079.1"/>
    <property type="molecule type" value="Genomic_DNA"/>
</dbReference>
<gene>
    <name evidence="14" type="primary">glnH</name>
    <name evidence="14" type="ORF">TRL7639_03463</name>
</gene>
<keyword evidence="5" id="KW-0406">Ion transport</keyword>
<reference evidence="14 15" key="1">
    <citation type="submission" date="2017-03" db="EMBL/GenBank/DDBJ databases">
        <authorList>
            <person name="Afonso C.L."/>
            <person name="Miller P.J."/>
            <person name="Scott M.A."/>
            <person name="Spackman E."/>
            <person name="Goraichik I."/>
            <person name="Dimitrov K.M."/>
            <person name="Suarez D.L."/>
            <person name="Swayne D.E."/>
        </authorList>
    </citation>
    <scope>NUCLEOTIDE SEQUENCE [LARGE SCALE GENOMIC DNA]</scope>
    <source>
        <strain evidence="14 15">CECT 7639</strain>
    </source>
</reference>
<evidence type="ECO:0000256" key="4">
    <source>
        <dbReference type="ARBA" id="ARBA00022989"/>
    </source>
</evidence>
<evidence type="ECO:0000256" key="7">
    <source>
        <dbReference type="ARBA" id="ARBA00023170"/>
    </source>
</evidence>
<feature type="signal peptide" evidence="11">
    <location>
        <begin position="1"/>
        <end position="21"/>
    </location>
</feature>
<evidence type="ECO:0000256" key="1">
    <source>
        <dbReference type="ARBA" id="ARBA00004141"/>
    </source>
</evidence>
<feature type="transmembrane region" description="Helical" evidence="10">
    <location>
        <begin position="135"/>
        <end position="156"/>
    </location>
</feature>
<dbReference type="GO" id="GO:0016020">
    <property type="term" value="C:membrane"/>
    <property type="evidence" value="ECO:0007669"/>
    <property type="project" value="UniProtKB-SubCell"/>
</dbReference>
<dbReference type="GO" id="GO:0015276">
    <property type="term" value="F:ligand-gated monoatomic ion channel activity"/>
    <property type="evidence" value="ECO:0007669"/>
    <property type="project" value="InterPro"/>
</dbReference>
<accession>A0A1Y5TE66</accession>
<evidence type="ECO:0000259" key="12">
    <source>
        <dbReference type="SMART" id="SM00062"/>
    </source>
</evidence>
<evidence type="ECO:0000256" key="11">
    <source>
        <dbReference type="SAM" id="SignalP"/>
    </source>
</evidence>
<protein>
    <submittedName>
        <fullName evidence="14">Glutamine-binding periplasmic protein</fullName>
    </submittedName>
</protein>
<dbReference type="PANTHER" id="PTHR18966">
    <property type="entry name" value="IONOTROPIC GLUTAMATE RECEPTOR"/>
    <property type="match status" value="1"/>
</dbReference>
<organism evidence="14 15">
    <name type="scientific">Falsiruegeria litorea R37</name>
    <dbReference type="NCBI Taxonomy" id="1200284"/>
    <lineage>
        <taxon>Bacteria</taxon>
        <taxon>Pseudomonadati</taxon>
        <taxon>Pseudomonadota</taxon>
        <taxon>Alphaproteobacteria</taxon>
        <taxon>Rhodobacterales</taxon>
        <taxon>Roseobacteraceae</taxon>
        <taxon>Falsiruegeria</taxon>
    </lineage>
</organism>
<dbReference type="SMART" id="SM00062">
    <property type="entry name" value="PBPb"/>
    <property type="match status" value="1"/>
</dbReference>
<dbReference type="Gene3D" id="3.40.190.10">
    <property type="entry name" value="Periplasmic binding protein-like II"/>
    <property type="match status" value="3"/>
</dbReference>
<evidence type="ECO:0000256" key="9">
    <source>
        <dbReference type="ARBA" id="ARBA00023303"/>
    </source>
</evidence>
<dbReference type="Gene3D" id="1.10.287.70">
    <property type="match status" value="1"/>
</dbReference>
<evidence type="ECO:0000256" key="10">
    <source>
        <dbReference type="SAM" id="Phobius"/>
    </source>
</evidence>
<keyword evidence="11" id="KW-0732">Signal</keyword>
<evidence type="ECO:0000256" key="3">
    <source>
        <dbReference type="ARBA" id="ARBA00022692"/>
    </source>
</evidence>
<dbReference type="InterPro" id="IPR001320">
    <property type="entry name" value="Iontro_rcpt_C"/>
</dbReference>
<feature type="domain" description="Ionotropic glutamate receptor C-terminal" evidence="13">
    <location>
        <begin position="26"/>
        <end position="352"/>
    </location>
</feature>
<keyword evidence="9" id="KW-0407">Ion channel</keyword>
<dbReference type="Pfam" id="PF00060">
    <property type="entry name" value="Lig_chan"/>
    <property type="match status" value="1"/>
</dbReference>
<keyword evidence="7" id="KW-0675">Receptor</keyword>
<evidence type="ECO:0000256" key="5">
    <source>
        <dbReference type="ARBA" id="ARBA00023065"/>
    </source>
</evidence>
<keyword evidence="2" id="KW-0813">Transport</keyword>
<proteinExistence type="predicted"/>
<dbReference type="SMART" id="SM00079">
    <property type="entry name" value="PBPe"/>
    <property type="match status" value="1"/>
</dbReference>
<evidence type="ECO:0000313" key="14">
    <source>
        <dbReference type="EMBL" id="SLN62079.1"/>
    </source>
</evidence>
<evidence type="ECO:0000256" key="8">
    <source>
        <dbReference type="ARBA" id="ARBA00023180"/>
    </source>
</evidence>
<feature type="domain" description="Solute-binding protein family 3/N-terminal" evidence="12">
    <location>
        <begin position="26"/>
        <end position="353"/>
    </location>
</feature>
<evidence type="ECO:0000256" key="6">
    <source>
        <dbReference type="ARBA" id="ARBA00023136"/>
    </source>
</evidence>
<keyword evidence="15" id="KW-1185">Reference proteome</keyword>
<evidence type="ECO:0000259" key="13">
    <source>
        <dbReference type="SMART" id="SM00079"/>
    </source>
</evidence>
<evidence type="ECO:0000256" key="2">
    <source>
        <dbReference type="ARBA" id="ARBA00022448"/>
    </source>
</evidence>
<dbReference type="InterPro" id="IPR001638">
    <property type="entry name" value="Solute-binding_3/MltF_N"/>
</dbReference>
<name>A0A1Y5TE66_9RHOB</name>
<dbReference type="AlphaFoldDB" id="A0A1Y5TE66"/>
<evidence type="ECO:0000313" key="15">
    <source>
        <dbReference type="Proteomes" id="UP000193077"/>
    </source>
</evidence>
<keyword evidence="6 10" id="KW-0472">Membrane</keyword>
<dbReference type="Pfam" id="PF00497">
    <property type="entry name" value="SBP_bac_3"/>
    <property type="match status" value="1"/>
</dbReference>
<dbReference type="SUPFAM" id="SSF53850">
    <property type="entry name" value="Periplasmic binding protein-like II"/>
    <property type="match status" value="1"/>
</dbReference>